<sequence>MDLVEGAGISGSQFETIDPWERAKLGGYAKIGTKVVFLLEPERFPFLFKRDDCKVFLASEWNGWEEARKEECWKLDWEGEKLCLWMNWEDLTHLGSFAFKFITGDGIWLDPPDSFPGVEEKSPGAINFVFDQCRTGKDLVSFQILKSPESRDLDSLLQERPNGEFGYRE</sequence>
<dbReference type="EMBL" id="UINC01148733">
    <property type="protein sequence ID" value="SVD40784.1"/>
    <property type="molecule type" value="Genomic_DNA"/>
</dbReference>
<feature type="non-terminal residue" evidence="1">
    <location>
        <position position="169"/>
    </location>
</feature>
<protein>
    <submittedName>
        <fullName evidence="1">Uncharacterized protein</fullName>
    </submittedName>
</protein>
<organism evidence="1">
    <name type="scientific">marine metagenome</name>
    <dbReference type="NCBI Taxonomy" id="408172"/>
    <lineage>
        <taxon>unclassified sequences</taxon>
        <taxon>metagenomes</taxon>
        <taxon>ecological metagenomes</taxon>
    </lineage>
</organism>
<accession>A0A382V2S3</accession>
<dbReference type="AlphaFoldDB" id="A0A382V2S3"/>
<proteinExistence type="predicted"/>
<evidence type="ECO:0000313" key="1">
    <source>
        <dbReference type="EMBL" id="SVD40784.1"/>
    </source>
</evidence>
<gene>
    <name evidence="1" type="ORF">METZ01_LOCUS393638</name>
</gene>
<reference evidence="1" key="1">
    <citation type="submission" date="2018-05" db="EMBL/GenBank/DDBJ databases">
        <authorList>
            <person name="Lanie J.A."/>
            <person name="Ng W.-L."/>
            <person name="Kazmierczak K.M."/>
            <person name="Andrzejewski T.M."/>
            <person name="Davidsen T.M."/>
            <person name="Wayne K.J."/>
            <person name="Tettelin H."/>
            <person name="Glass J.I."/>
            <person name="Rusch D."/>
            <person name="Podicherti R."/>
            <person name="Tsui H.-C.T."/>
            <person name="Winkler M.E."/>
        </authorList>
    </citation>
    <scope>NUCLEOTIDE SEQUENCE</scope>
</reference>
<name>A0A382V2S3_9ZZZZ</name>